<proteinExistence type="predicted"/>
<sequence>MHPAPKPCFKLLTIALMSLSIPPRSRKALGASFQDSSDCLNSFHFLCSKFAAMASKTGSSPSSLWTAPPACSFKTSSSFRMPVSKSSTLDRTICRRTAGKGGHGFSGALQVSVV</sequence>
<accession>A0A0A9GEU9</accession>
<name>A0A0A9GEU9_ARUDO</name>
<dbReference type="EMBL" id="GBRH01174306">
    <property type="protein sequence ID" value="JAE23590.1"/>
    <property type="molecule type" value="Transcribed_RNA"/>
</dbReference>
<evidence type="ECO:0000313" key="1">
    <source>
        <dbReference type="EMBL" id="JAE23590.1"/>
    </source>
</evidence>
<reference evidence="1" key="2">
    <citation type="journal article" date="2015" name="Data Brief">
        <title>Shoot transcriptome of the giant reed, Arundo donax.</title>
        <authorList>
            <person name="Barrero R.A."/>
            <person name="Guerrero F.D."/>
            <person name="Moolhuijzen P."/>
            <person name="Goolsby J.A."/>
            <person name="Tidwell J."/>
            <person name="Bellgard S.E."/>
            <person name="Bellgard M.I."/>
        </authorList>
    </citation>
    <scope>NUCLEOTIDE SEQUENCE</scope>
    <source>
        <tissue evidence="1">Shoot tissue taken approximately 20 cm above the soil surface</tissue>
    </source>
</reference>
<protein>
    <submittedName>
        <fullName evidence="1">Uncharacterized protein</fullName>
    </submittedName>
</protein>
<dbReference type="AlphaFoldDB" id="A0A0A9GEU9"/>
<organism evidence="1">
    <name type="scientific">Arundo donax</name>
    <name type="common">Giant reed</name>
    <name type="synonym">Donax arundinaceus</name>
    <dbReference type="NCBI Taxonomy" id="35708"/>
    <lineage>
        <taxon>Eukaryota</taxon>
        <taxon>Viridiplantae</taxon>
        <taxon>Streptophyta</taxon>
        <taxon>Embryophyta</taxon>
        <taxon>Tracheophyta</taxon>
        <taxon>Spermatophyta</taxon>
        <taxon>Magnoliopsida</taxon>
        <taxon>Liliopsida</taxon>
        <taxon>Poales</taxon>
        <taxon>Poaceae</taxon>
        <taxon>PACMAD clade</taxon>
        <taxon>Arundinoideae</taxon>
        <taxon>Arundineae</taxon>
        <taxon>Arundo</taxon>
    </lineage>
</organism>
<reference evidence="1" key="1">
    <citation type="submission" date="2014-09" db="EMBL/GenBank/DDBJ databases">
        <authorList>
            <person name="Magalhaes I.L.F."/>
            <person name="Oliveira U."/>
            <person name="Santos F.R."/>
            <person name="Vidigal T.H.D.A."/>
            <person name="Brescovit A.D."/>
            <person name="Santos A.J."/>
        </authorList>
    </citation>
    <scope>NUCLEOTIDE SEQUENCE</scope>
    <source>
        <tissue evidence="1">Shoot tissue taken approximately 20 cm above the soil surface</tissue>
    </source>
</reference>